<name>A0A5A5T8V6_9CHLR</name>
<comment type="catalytic activity">
    <reaction evidence="1">
        <text>5-amino-6-(5-phospho-D-ribosylamino)uracil + H2O = 5,6-diaminouracil + D-ribose 5-phosphate</text>
        <dbReference type="Rhea" id="RHEA:55020"/>
        <dbReference type="ChEBI" id="CHEBI:15377"/>
        <dbReference type="ChEBI" id="CHEBI:46252"/>
        <dbReference type="ChEBI" id="CHEBI:58453"/>
        <dbReference type="ChEBI" id="CHEBI:78346"/>
    </reaction>
</comment>
<dbReference type="SUPFAM" id="SSF143990">
    <property type="entry name" value="YbiA-like"/>
    <property type="match status" value="1"/>
</dbReference>
<reference evidence="4 5" key="1">
    <citation type="submission" date="2019-01" db="EMBL/GenBank/DDBJ databases">
        <title>Draft genome sequence of Dictyobacter sp. Uno17.</title>
        <authorList>
            <person name="Wang C.M."/>
            <person name="Zheng Y."/>
            <person name="Sakai Y."/>
            <person name="Abe K."/>
            <person name="Yokota A."/>
            <person name="Yabe S."/>
        </authorList>
    </citation>
    <scope>NUCLEOTIDE SEQUENCE [LARGE SCALE GENOMIC DNA]</scope>
    <source>
        <strain evidence="4 5">Uno17</strain>
    </source>
</reference>
<dbReference type="AlphaFoldDB" id="A0A5A5T8V6"/>
<dbReference type="Proteomes" id="UP000322530">
    <property type="component" value="Unassembled WGS sequence"/>
</dbReference>
<dbReference type="Gene3D" id="1.10.357.40">
    <property type="entry name" value="YbiA-like"/>
    <property type="match status" value="1"/>
</dbReference>
<evidence type="ECO:0000313" key="4">
    <source>
        <dbReference type="EMBL" id="GCF07606.1"/>
    </source>
</evidence>
<comment type="catalytic activity">
    <reaction evidence="2">
        <text>2,5-diamino-6-hydroxy-4-(5-phosphoribosylamino)-pyrimidine + H2O = 2,5,6-triamino-4-hydroxypyrimidine + D-ribose 5-phosphate</text>
        <dbReference type="Rhea" id="RHEA:23436"/>
        <dbReference type="ChEBI" id="CHEBI:15377"/>
        <dbReference type="ChEBI" id="CHEBI:58614"/>
        <dbReference type="ChEBI" id="CHEBI:78346"/>
        <dbReference type="ChEBI" id="CHEBI:137796"/>
    </reaction>
</comment>
<evidence type="ECO:0000256" key="2">
    <source>
        <dbReference type="ARBA" id="ARBA00000751"/>
    </source>
</evidence>
<proteinExistence type="predicted"/>
<accession>A0A5A5T8V6</accession>
<keyword evidence="5" id="KW-1185">Reference proteome</keyword>
<comment type="caution">
    <text evidence="4">The sequence shown here is derived from an EMBL/GenBank/DDBJ whole genome shotgun (WGS) entry which is preliminary data.</text>
</comment>
<dbReference type="NCBIfam" id="TIGR02464">
    <property type="entry name" value="ribofla_fusion"/>
    <property type="match status" value="1"/>
</dbReference>
<dbReference type="CDD" id="cd15457">
    <property type="entry name" value="NADAR"/>
    <property type="match status" value="1"/>
</dbReference>
<dbReference type="RefSeq" id="WP_149400620.1">
    <property type="nucleotide sequence ID" value="NZ_BIXY01000012.1"/>
</dbReference>
<evidence type="ECO:0000313" key="5">
    <source>
        <dbReference type="Proteomes" id="UP000322530"/>
    </source>
</evidence>
<evidence type="ECO:0000259" key="3">
    <source>
        <dbReference type="Pfam" id="PF08719"/>
    </source>
</evidence>
<protein>
    <submittedName>
        <fullName evidence="4">Swarming motility protein</fullName>
    </submittedName>
</protein>
<feature type="domain" description="NADAR" evidence="3">
    <location>
        <begin position="4"/>
        <end position="143"/>
    </location>
</feature>
<evidence type="ECO:0000256" key="1">
    <source>
        <dbReference type="ARBA" id="ARBA00000022"/>
    </source>
</evidence>
<dbReference type="Pfam" id="PF08719">
    <property type="entry name" value="NADAR"/>
    <property type="match status" value="1"/>
</dbReference>
<gene>
    <name evidence="4" type="primary">ybiA</name>
    <name evidence="4" type="ORF">KDI_11700</name>
</gene>
<sequence>MSILFYSTREQPYGCFSNFSAHGFELDDAWWPTSEHYFQAQKFAETPFAEQIRQARSPKEAADLGRKRTFPLRADWEQVKDETMRKAVLRKFETHADIRAILLATGDKEIIENTTTDYYWGRGTDGSGRNMLGQILMQVRQILSEHSQSVRKS</sequence>
<dbReference type="OrthoDB" id="67297at2"/>
<dbReference type="EMBL" id="BIXY01000012">
    <property type="protein sequence ID" value="GCF07606.1"/>
    <property type="molecule type" value="Genomic_DNA"/>
</dbReference>
<dbReference type="InterPro" id="IPR037238">
    <property type="entry name" value="YbiA-like_sf"/>
</dbReference>
<dbReference type="InterPro" id="IPR012816">
    <property type="entry name" value="NADAR"/>
</dbReference>
<organism evidence="4 5">
    <name type="scientific">Dictyobacter arantiisoli</name>
    <dbReference type="NCBI Taxonomy" id="2014874"/>
    <lineage>
        <taxon>Bacteria</taxon>
        <taxon>Bacillati</taxon>
        <taxon>Chloroflexota</taxon>
        <taxon>Ktedonobacteria</taxon>
        <taxon>Ktedonobacterales</taxon>
        <taxon>Dictyobacteraceae</taxon>
        <taxon>Dictyobacter</taxon>
    </lineage>
</organism>